<evidence type="ECO:0000313" key="1">
    <source>
        <dbReference type="EMBL" id="MDG0860313.1"/>
    </source>
</evidence>
<dbReference type="EMBL" id="JAMBPX010000011">
    <property type="protein sequence ID" value="MDG0860313.1"/>
    <property type="molecule type" value="Genomic_DNA"/>
</dbReference>
<evidence type="ECO:0000313" key="2">
    <source>
        <dbReference type="Proteomes" id="UP001152302"/>
    </source>
</evidence>
<dbReference type="AlphaFoldDB" id="A0A9X4LBY8"/>
<sequence>MNNADFLGMIYCITIKKGLYYMSDNQTGILCEVCSSHFYKYIENSVLIIECSNCGSNFQTYDYPLEVGDLYDEEKDL</sequence>
<accession>A0A9X4LBY8</accession>
<gene>
    <name evidence="1" type="ORF">M4L21_13345</name>
</gene>
<reference evidence="1" key="1">
    <citation type="submission" date="2022-05" db="EMBL/GenBank/DDBJ databases">
        <title>Comparative genomics of Staphylococcus equorum isolates.</title>
        <authorList>
            <person name="Luelf R.H."/>
        </authorList>
    </citation>
    <scope>NUCLEOTIDE SEQUENCE</scope>
    <source>
        <strain evidence="1">TMW 2.2343</strain>
    </source>
</reference>
<comment type="caution">
    <text evidence="1">The sequence shown here is derived from an EMBL/GenBank/DDBJ whole genome shotgun (WGS) entry which is preliminary data.</text>
</comment>
<dbReference type="RefSeq" id="WP_277595832.1">
    <property type="nucleotide sequence ID" value="NZ_JAMBPX010000011.1"/>
</dbReference>
<proteinExistence type="predicted"/>
<dbReference type="Proteomes" id="UP001152302">
    <property type="component" value="Unassembled WGS sequence"/>
</dbReference>
<organism evidence="1 2">
    <name type="scientific">Staphylococcus equorum</name>
    <dbReference type="NCBI Taxonomy" id="246432"/>
    <lineage>
        <taxon>Bacteria</taxon>
        <taxon>Bacillati</taxon>
        <taxon>Bacillota</taxon>
        <taxon>Bacilli</taxon>
        <taxon>Bacillales</taxon>
        <taxon>Staphylococcaceae</taxon>
        <taxon>Staphylococcus</taxon>
    </lineage>
</organism>
<name>A0A9X4LBY8_9STAP</name>
<protein>
    <submittedName>
        <fullName evidence="1">Uncharacterized protein</fullName>
    </submittedName>
</protein>